<evidence type="ECO:0000313" key="3">
    <source>
        <dbReference type="Proteomes" id="UP000663873"/>
    </source>
</evidence>
<evidence type="ECO:0000256" key="1">
    <source>
        <dbReference type="ARBA" id="ARBA00001933"/>
    </source>
</evidence>
<protein>
    <recommendedName>
        <fullName evidence="4">Cysteine desulfurase</fullName>
    </recommendedName>
</protein>
<comment type="caution">
    <text evidence="2">The sequence shown here is derived from an EMBL/GenBank/DDBJ whole genome shotgun (WGS) entry which is preliminary data.</text>
</comment>
<keyword evidence="3" id="KW-1185">Reference proteome</keyword>
<accession>A0A821NX32</accession>
<dbReference type="Proteomes" id="UP000663873">
    <property type="component" value="Unassembled WGS sequence"/>
</dbReference>
<evidence type="ECO:0000313" key="2">
    <source>
        <dbReference type="EMBL" id="CAF4792691.1"/>
    </source>
</evidence>
<dbReference type="PANTHER" id="PTHR11601:SF34">
    <property type="entry name" value="CYSTEINE DESULFURASE"/>
    <property type="match status" value="1"/>
</dbReference>
<comment type="cofactor">
    <cofactor evidence="1">
        <name>pyridoxal 5'-phosphate</name>
        <dbReference type="ChEBI" id="CHEBI:597326"/>
    </cofactor>
</comment>
<dbReference type="Gene3D" id="3.90.1150.10">
    <property type="entry name" value="Aspartate Aminotransferase, domain 1"/>
    <property type="match status" value="1"/>
</dbReference>
<dbReference type="EMBL" id="CAJOBP010046629">
    <property type="protein sequence ID" value="CAF4792691.1"/>
    <property type="molecule type" value="Genomic_DNA"/>
</dbReference>
<name>A0A821NX32_9BILA</name>
<dbReference type="PANTHER" id="PTHR11601">
    <property type="entry name" value="CYSTEINE DESULFURYLASE FAMILY MEMBER"/>
    <property type="match status" value="1"/>
</dbReference>
<sequence>MKRTRDRLYQGLINQFNQYDANVIIRNGNEKCLSNTLSLTFRGINAKQLVNKLNDRLAFSTGSACHEDTQHHSISTTLQAIGNYCFCFLSSKKMNFDIEYLIELLIIFEVKSIE</sequence>
<dbReference type="AlphaFoldDB" id="A0A821NX32"/>
<evidence type="ECO:0008006" key="4">
    <source>
        <dbReference type="Google" id="ProtNLM"/>
    </source>
</evidence>
<dbReference type="InterPro" id="IPR015422">
    <property type="entry name" value="PyrdxlP-dep_Trfase_small"/>
</dbReference>
<reference evidence="2" key="1">
    <citation type="submission" date="2021-02" db="EMBL/GenBank/DDBJ databases">
        <authorList>
            <person name="Nowell W R."/>
        </authorList>
    </citation>
    <scope>NUCLEOTIDE SEQUENCE</scope>
</reference>
<proteinExistence type="predicted"/>
<organism evidence="2 3">
    <name type="scientific">Rotaria socialis</name>
    <dbReference type="NCBI Taxonomy" id="392032"/>
    <lineage>
        <taxon>Eukaryota</taxon>
        <taxon>Metazoa</taxon>
        <taxon>Spiralia</taxon>
        <taxon>Gnathifera</taxon>
        <taxon>Rotifera</taxon>
        <taxon>Eurotatoria</taxon>
        <taxon>Bdelloidea</taxon>
        <taxon>Philodinida</taxon>
        <taxon>Philodinidae</taxon>
        <taxon>Rotaria</taxon>
    </lineage>
</organism>
<gene>
    <name evidence="2" type="ORF">UJA718_LOCUS40913</name>
</gene>